<evidence type="ECO:0000313" key="2">
    <source>
        <dbReference type="EMBL" id="KAK2953195.1"/>
    </source>
</evidence>
<sequence>MFCRTWRLRESRRASFSVADTVAFWIVYLLVSSFAAVMLSNCFVLTGCGIFFDGDWSDTTSVSLESMPISYGESSTGLDLLLQNLTSKSWSMSTMSSYEDDQDKQVEVDGHPERSRILDCPQIVLVASGSYRSDCIVDMMSISSFINGNLPLIHLKDEKHRIIHPSRSGDVDLLNVKNGASDAVRIFVVGSALPEKIETVPISEFPARGT</sequence>
<name>A0ABQ9XNW6_9EUKA</name>
<reference evidence="2 3" key="1">
    <citation type="journal article" date="2022" name="bioRxiv">
        <title>Genomics of Preaxostyla Flagellates Illuminates Evolutionary Transitions and the Path Towards Mitochondrial Loss.</title>
        <authorList>
            <person name="Novak L.V.F."/>
            <person name="Treitli S.C."/>
            <person name="Pyrih J."/>
            <person name="Halakuc P."/>
            <person name="Pipaliya S.V."/>
            <person name="Vacek V."/>
            <person name="Brzon O."/>
            <person name="Soukal P."/>
            <person name="Eme L."/>
            <person name="Dacks J.B."/>
            <person name="Karnkowska A."/>
            <person name="Elias M."/>
            <person name="Hampl V."/>
        </authorList>
    </citation>
    <scope>NUCLEOTIDE SEQUENCE [LARGE SCALE GENOMIC DNA]</scope>
    <source>
        <strain evidence="2">NAU3</strain>
        <tissue evidence="2">Gut</tissue>
    </source>
</reference>
<evidence type="ECO:0000313" key="3">
    <source>
        <dbReference type="Proteomes" id="UP001281761"/>
    </source>
</evidence>
<comment type="caution">
    <text evidence="2">The sequence shown here is derived from an EMBL/GenBank/DDBJ whole genome shotgun (WGS) entry which is preliminary data.</text>
</comment>
<feature type="transmembrane region" description="Helical" evidence="1">
    <location>
        <begin position="21"/>
        <end position="39"/>
    </location>
</feature>
<keyword evidence="1" id="KW-0472">Membrane</keyword>
<organism evidence="2 3">
    <name type="scientific">Blattamonas nauphoetae</name>
    <dbReference type="NCBI Taxonomy" id="2049346"/>
    <lineage>
        <taxon>Eukaryota</taxon>
        <taxon>Metamonada</taxon>
        <taxon>Preaxostyla</taxon>
        <taxon>Oxymonadida</taxon>
        <taxon>Blattamonas</taxon>
    </lineage>
</organism>
<evidence type="ECO:0000256" key="1">
    <source>
        <dbReference type="SAM" id="Phobius"/>
    </source>
</evidence>
<keyword evidence="3" id="KW-1185">Reference proteome</keyword>
<keyword evidence="1" id="KW-0812">Transmembrane</keyword>
<gene>
    <name evidence="2" type="ORF">BLNAU_11820</name>
</gene>
<dbReference type="Proteomes" id="UP001281761">
    <property type="component" value="Unassembled WGS sequence"/>
</dbReference>
<keyword evidence="1" id="KW-1133">Transmembrane helix</keyword>
<protein>
    <submittedName>
        <fullName evidence="2">Uncharacterized protein</fullName>
    </submittedName>
</protein>
<dbReference type="EMBL" id="JARBJD010000094">
    <property type="protein sequence ID" value="KAK2953195.1"/>
    <property type="molecule type" value="Genomic_DNA"/>
</dbReference>
<accession>A0ABQ9XNW6</accession>
<proteinExistence type="predicted"/>